<dbReference type="SUPFAM" id="SSF52980">
    <property type="entry name" value="Restriction endonuclease-like"/>
    <property type="match status" value="1"/>
</dbReference>
<dbReference type="EMBL" id="CP045121">
    <property type="protein sequence ID" value="QIN80837.1"/>
    <property type="molecule type" value="Genomic_DNA"/>
</dbReference>
<feature type="region of interest" description="Disordered" evidence="1">
    <location>
        <begin position="43"/>
        <end position="62"/>
    </location>
</feature>
<protein>
    <recommendedName>
        <fullName evidence="4">DUF559 domain-containing protein</fullName>
    </recommendedName>
</protein>
<name>A0A6G8Q3D9_9ACTN</name>
<dbReference type="KEGG" id="rmar:GBA65_15015"/>
<proteinExistence type="predicted"/>
<reference evidence="2 3" key="1">
    <citation type="submission" date="2019-10" db="EMBL/GenBank/DDBJ databases">
        <title>Rubrobacter sp nov SCSIO 52915 isolated from a deep-sea sediment in the South China Sea.</title>
        <authorList>
            <person name="Chen R.W."/>
        </authorList>
    </citation>
    <scope>NUCLEOTIDE SEQUENCE [LARGE SCALE GENOMIC DNA]</scope>
    <source>
        <strain evidence="2 3">SCSIO 52915</strain>
    </source>
</reference>
<organism evidence="2 3">
    <name type="scientific">Rubrobacter marinus</name>
    <dbReference type="NCBI Taxonomy" id="2653852"/>
    <lineage>
        <taxon>Bacteria</taxon>
        <taxon>Bacillati</taxon>
        <taxon>Actinomycetota</taxon>
        <taxon>Rubrobacteria</taxon>
        <taxon>Rubrobacterales</taxon>
        <taxon>Rubrobacteraceae</taxon>
        <taxon>Rubrobacter</taxon>
    </lineage>
</organism>
<dbReference type="AlphaFoldDB" id="A0A6G8Q3D9"/>
<sequence>MRGLLFDLKAAKLPEPVTEFVFMEDRDFRFDAAYPDEKIAIEVEGGTGHGGGKSRHTTPEGFRRDCEKYNLAQSMGWNVQRFPPSMLRDGTAVAMVRRALEARRKEKAA</sequence>
<evidence type="ECO:0000256" key="1">
    <source>
        <dbReference type="SAM" id="MobiDB-lite"/>
    </source>
</evidence>
<dbReference type="Gene3D" id="3.40.960.10">
    <property type="entry name" value="VSR Endonuclease"/>
    <property type="match status" value="1"/>
</dbReference>
<evidence type="ECO:0000313" key="3">
    <source>
        <dbReference type="Proteomes" id="UP000502706"/>
    </source>
</evidence>
<keyword evidence="3" id="KW-1185">Reference proteome</keyword>
<accession>A0A6G8Q3D9</accession>
<evidence type="ECO:0008006" key="4">
    <source>
        <dbReference type="Google" id="ProtNLM"/>
    </source>
</evidence>
<evidence type="ECO:0000313" key="2">
    <source>
        <dbReference type="EMBL" id="QIN80837.1"/>
    </source>
</evidence>
<dbReference type="Proteomes" id="UP000502706">
    <property type="component" value="Chromosome"/>
</dbReference>
<gene>
    <name evidence="2" type="ORF">GBA65_15015</name>
</gene>
<dbReference type="InterPro" id="IPR011335">
    <property type="entry name" value="Restrct_endonuc-II-like"/>
</dbReference>